<dbReference type="InterPro" id="IPR036188">
    <property type="entry name" value="FAD/NAD-bd_sf"/>
</dbReference>
<comment type="caution">
    <text evidence="9">The sequence shown here is derived from an EMBL/GenBank/DDBJ whole genome shotgun (WGS) entry which is preliminary data.</text>
</comment>
<dbReference type="RefSeq" id="WP_227019948.1">
    <property type="nucleotide sequence ID" value="NZ_JAGSND010000017.1"/>
</dbReference>
<proteinExistence type="inferred from homology"/>
<dbReference type="SUPFAM" id="SSF51905">
    <property type="entry name" value="FAD/NAD(P)-binding domain"/>
    <property type="match status" value="2"/>
</dbReference>
<protein>
    <submittedName>
        <fullName evidence="9">CoA-disulfide reductase</fullName>
        <ecNumber evidence="9">1.8.1.14</ecNumber>
    </submittedName>
</protein>
<reference evidence="9" key="1">
    <citation type="submission" date="2021-04" db="EMBL/GenBank/DDBJ databases">
        <title>Sinoanaerobacter chloroacetimidivorans sp. nov., an obligate anaerobic bacterium isolated from anaerobic sludge.</title>
        <authorList>
            <person name="Bao Y."/>
        </authorList>
    </citation>
    <scope>NUCLEOTIDE SEQUENCE</scope>
    <source>
        <strain evidence="9">BAD-6</strain>
    </source>
</reference>
<dbReference type="EC" id="1.8.1.14" evidence="9"/>
<sequence>MKVIVIGGVAAGMSAASKLKRLDAAAEVVVYEKGGYLSYGACGLPYYISNVNDDYRRMIIRSREQFEESGIICRLHHEVLEVNTKEKYVLVRNLEDGNTFRDHYDRLMISTGAHPVVPGVNGIDLEGVYTLHSMEDGQVLKERLMAECTRDVVIVGAGYIGMEMAEAMAELNKNVTVIELADHVLASFDSEISEIVERVLVKNGVSLRLQEKLLEIKGDVRVSEITTSKSTYRADAVILALGIRPSTEFLRESGITLAKNGAVIIDREMKTNKEDIYAAGDCAEVYHFVKKKNSYIPLGTTANKCGRIAGENLAGNHAQYIGALGSAAIKVFDHEAARTGLSEAEAKELGLDYNIAFVEAMDRPPYYPDPSPIWIKLIYEKETKKILGAQAAGKKGVVLRIDIFAASIQVETPTHVLGMADLCYAPPYSGVWDAIHIACNAAK</sequence>
<keyword evidence="3" id="KW-0285">Flavoprotein</keyword>
<dbReference type="Proteomes" id="UP000675664">
    <property type="component" value="Unassembled WGS sequence"/>
</dbReference>
<dbReference type="SUPFAM" id="SSF55424">
    <property type="entry name" value="FAD/NAD-linked reductases, dimerisation (C-terminal) domain"/>
    <property type="match status" value="1"/>
</dbReference>
<evidence type="ECO:0000259" key="8">
    <source>
        <dbReference type="Pfam" id="PF07992"/>
    </source>
</evidence>
<dbReference type="PRINTS" id="PR00411">
    <property type="entry name" value="PNDRDTASEI"/>
</dbReference>
<feature type="domain" description="FAD/NAD(P)-binding" evidence="8">
    <location>
        <begin position="1"/>
        <end position="286"/>
    </location>
</feature>
<evidence type="ECO:0000256" key="2">
    <source>
        <dbReference type="ARBA" id="ARBA00009130"/>
    </source>
</evidence>
<dbReference type="InterPro" id="IPR050260">
    <property type="entry name" value="FAD-bd_OxRdtase"/>
</dbReference>
<dbReference type="EMBL" id="JAGSND010000017">
    <property type="protein sequence ID" value="MBR0599815.1"/>
    <property type="molecule type" value="Genomic_DNA"/>
</dbReference>
<gene>
    <name evidence="9" type="ORF">KCX82_18180</name>
</gene>
<keyword evidence="5 9" id="KW-0560">Oxidoreductase</keyword>
<evidence type="ECO:0000256" key="3">
    <source>
        <dbReference type="ARBA" id="ARBA00022630"/>
    </source>
</evidence>
<keyword evidence="10" id="KW-1185">Reference proteome</keyword>
<dbReference type="GO" id="GO:0050451">
    <property type="term" value="F:CoA-disulfide reductase (NADPH) activity"/>
    <property type="evidence" value="ECO:0007669"/>
    <property type="project" value="UniProtKB-EC"/>
</dbReference>
<dbReference type="Pfam" id="PF07992">
    <property type="entry name" value="Pyr_redox_2"/>
    <property type="match status" value="1"/>
</dbReference>
<dbReference type="Pfam" id="PF02852">
    <property type="entry name" value="Pyr_redox_dim"/>
    <property type="match status" value="1"/>
</dbReference>
<feature type="domain" description="Pyridine nucleotide-disulphide oxidoreductase dimerisation" evidence="7">
    <location>
        <begin position="327"/>
        <end position="431"/>
    </location>
</feature>
<name>A0A8J8B4Y7_9FIRM</name>
<evidence type="ECO:0000313" key="10">
    <source>
        <dbReference type="Proteomes" id="UP000675664"/>
    </source>
</evidence>
<evidence type="ECO:0000256" key="6">
    <source>
        <dbReference type="ARBA" id="ARBA00023284"/>
    </source>
</evidence>
<evidence type="ECO:0000256" key="1">
    <source>
        <dbReference type="ARBA" id="ARBA00001974"/>
    </source>
</evidence>
<dbReference type="InterPro" id="IPR023753">
    <property type="entry name" value="FAD/NAD-binding_dom"/>
</dbReference>
<accession>A0A8J8B4Y7</accession>
<evidence type="ECO:0000256" key="5">
    <source>
        <dbReference type="ARBA" id="ARBA00023002"/>
    </source>
</evidence>
<keyword evidence="6" id="KW-0676">Redox-active center</keyword>
<dbReference type="PANTHER" id="PTHR43429:SF1">
    <property type="entry name" value="NAD(P)H SULFUR OXIDOREDUCTASE (COA-DEPENDENT)"/>
    <property type="match status" value="1"/>
</dbReference>
<dbReference type="PANTHER" id="PTHR43429">
    <property type="entry name" value="PYRIDINE NUCLEOTIDE-DISULFIDE OXIDOREDUCTASE DOMAIN-CONTAINING"/>
    <property type="match status" value="1"/>
</dbReference>
<evidence type="ECO:0000313" key="9">
    <source>
        <dbReference type="EMBL" id="MBR0599815.1"/>
    </source>
</evidence>
<dbReference type="NCBIfam" id="NF007123">
    <property type="entry name" value="PRK09564.1"/>
    <property type="match status" value="1"/>
</dbReference>
<organism evidence="9 10">
    <name type="scientific">Sinanaerobacter chloroacetimidivorans</name>
    <dbReference type="NCBI Taxonomy" id="2818044"/>
    <lineage>
        <taxon>Bacteria</taxon>
        <taxon>Bacillati</taxon>
        <taxon>Bacillota</taxon>
        <taxon>Clostridia</taxon>
        <taxon>Peptostreptococcales</taxon>
        <taxon>Anaerovoracaceae</taxon>
        <taxon>Sinanaerobacter</taxon>
    </lineage>
</organism>
<dbReference type="InterPro" id="IPR016156">
    <property type="entry name" value="FAD/NAD-linked_Rdtase_dimer_sf"/>
</dbReference>
<comment type="similarity">
    <text evidence="2">Belongs to the class-III pyridine nucleotide-disulfide oxidoreductase family.</text>
</comment>
<dbReference type="Gene3D" id="3.50.50.60">
    <property type="entry name" value="FAD/NAD(P)-binding domain"/>
    <property type="match status" value="2"/>
</dbReference>
<evidence type="ECO:0000256" key="4">
    <source>
        <dbReference type="ARBA" id="ARBA00022827"/>
    </source>
</evidence>
<dbReference type="PRINTS" id="PR00368">
    <property type="entry name" value="FADPNR"/>
</dbReference>
<reference evidence="9" key="2">
    <citation type="submission" date="2021-04" db="EMBL/GenBank/DDBJ databases">
        <authorList>
            <person name="Liu J."/>
        </authorList>
    </citation>
    <scope>NUCLEOTIDE SEQUENCE</scope>
    <source>
        <strain evidence="9">BAD-6</strain>
    </source>
</reference>
<dbReference type="AlphaFoldDB" id="A0A8J8B4Y7"/>
<evidence type="ECO:0000259" key="7">
    <source>
        <dbReference type="Pfam" id="PF02852"/>
    </source>
</evidence>
<keyword evidence="4" id="KW-0274">FAD</keyword>
<dbReference type="InterPro" id="IPR004099">
    <property type="entry name" value="Pyr_nucl-diS_OxRdtase_dimer"/>
</dbReference>
<comment type="cofactor">
    <cofactor evidence="1">
        <name>FAD</name>
        <dbReference type="ChEBI" id="CHEBI:57692"/>
    </cofactor>
</comment>